<feature type="compositionally biased region" description="Basic and acidic residues" evidence="1">
    <location>
        <begin position="255"/>
        <end position="266"/>
    </location>
</feature>
<keyword evidence="3" id="KW-1185">Reference proteome</keyword>
<dbReference type="Gene3D" id="1.25.40.10">
    <property type="entry name" value="Tetratricopeptide repeat domain"/>
    <property type="match status" value="1"/>
</dbReference>
<dbReference type="InterPro" id="IPR050754">
    <property type="entry name" value="FKBP4/5/8-like"/>
</dbReference>
<protein>
    <recommendedName>
        <fullName evidence="4">Tetratricopeptide repeat protein</fullName>
    </recommendedName>
</protein>
<comment type="caution">
    <text evidence="2">The sequence shown here is derived from an EMBL/GenBank/DDBJ whole genome shotgun (WGS) entry which is preliminary data.</text>
</comment>
<evidence type="ECO:0008006" key="4">
    <source>
        <dbReference type="Google" id="ProtNLM"/>
    </source>
</evidence>
<feature type="region of interest" description="Disordered" evidence="1">
    <location>
        <begin position="247"/>
        <end position="266"/>
    </location>
</feature>
<feature type="compositionally biased region" description="Basic and acidic residues" evidence="1">
    <location>
        <begin position="174"/>
        <end position="187"/>
    </location>
</feature>
<dbReference type="PANTHER" id="PTHR46512:SF9">
    <property type="entry name" value="PEPTIDYLPROLYL ISOMERASE"/>
    <property type="match status" value="1"/>
</dbReference>
<dbReference type="Pfam" id="PF14559">
    <property type="entry name" value="TPR_19"/>
    <property type="match status" value="1"/>
</dbReference>
<gene>
    <name evidence="2" type="ORF">EVOR1521_LOCUS12311</name>
</gene>
<proteinExistence type="predicted"/>
<dbReference type="PANTHER" id="PTHR46512">
    <property type="entry name" value="PEPTIDYLPROLYL ISOMERASE"/>
    <property type="match status" value="1"/>
</dbReference>
<sequence length="315" mass="35063">MAEYEKPVEVSEAAEDGEAAELKSRGNAAYAQGYIEEAVRLWNRAIRRHVQELSDGKSCDEEAMVLERSIYLNLAQGYLKLGDAERALRACKVVLFGEAKNPKARYRAAEACAQLGRFDEAEQLLGALDPSEASRLLQRVKAEQRRQAVESRKQEAAASKKLAERMSVGLSGFSEEKPEPVPEEQRPRAPMADLDTVSNMTDVSSQAAQAAKARLARMEAASSGEPPLPEPTYTDFESFRAKAMKRSQRYTAATERSRRQTEAAKRSVRLDWLRQNWSGELEDFTGPLRQELQGIQAEELAQHSPTEDAALDAMD</sequence>
<dbReference type="InterPro" id="IPR011990">
    <property type="entry name" value="TPR-like_helical_dom_sf"/>
</dbReference>
<organism evidence="2 3">
    <name type="scientific">Effrenium voratum</name>
    <dbReference type="NCBI Taxonomy" id="2562239"/>
    <lineage>
        <taxon>Eukaryota</taxon>
        <taxon>Sar</taxon>
        <taxon>Alveolata</taxon>
        <taxon>Dinophyceae</taxon>
        <taxon>Suessiales</taxon>
        <taxon>Symbiodiniaceae</taxon>
        <taxon>Effrenium</taxon>
    </lineage>
</organism>
<evidence type="ECO:0000313" key="3">
    <source>
        <dbReference type="Proteomes" id="UP001178507"/>
    </source>
</evidence>
<dbReference type="AlphaFoldDB" id="A0AA36IGA5"/>
<evidence type="ECO:0000256" key="1">
    <source>
        <dbReference type="SAM" id="MobiDB-lite"/>
    </source>
</evidence>
<accession>A0AA36IGA5</accession>
<dbReference type="EMBL" id="CAUJNA010001280">
    <property type="protein sequence ID" value="CAJ1385774.1"/>
    <property type="molecule type" value="Genomic_DNA"/>
</dbReference>
<feature type="region of interest" description="Disordered" evidence="1">
    <location>
        <begin position="169"/>
        <end position="188"/>
    </location>
</feature>
<name>A0AA36IGA5_9DINO</name>
<reference evidence="2" key="1">
    <citation type="submission" date="2023-08" db="EMBL/GenBank/DDBJ databases">
        <authorList>
            <person name="Chen Y."/>
            <person name="Shah S."/>
            <person name="Dougan E. K."/>
            <person name="Thang M."/>
            <person name="Chan C."/>
        </authorList>
    </citation>
    <scope>NUCLEOTIDE SEQUENCE</scope>
</reference>
<evidence type="ECO:0000313" key="2">
    <source>
        <dbReference type="EMBL" id="CAJ1385774.1"/>
    </source>
</evidence>
<dbReference type="SUPFAM" id="SSF48452">
    <property type="entry name" value="TPR-like"/>
    <property type="match status" value="1"/>
</dbReference>
<dbReference type="Proteomes" id="UP001178507">
    <property type="component" value="Unassembled WGS sequence"/>
</dbReference>